<feature type="domain" description="Large ribosomal subunit protein bL12 C-terminal" evidence="4">
    <location>
        <begin position="12"/>
        <end position="75"/>
    </location>
</feature>
<dbReference type="InterPro" id="IPR000206">
    <property type="entry name" value="Ribosomal_bL12"/>
</dbReference>
<dbReference type="GO" id="GO:0006412">
    <property type="term" value="P:translation"/>
    <property type="evidence" value="ECO:0007669"/>
    <property type="project" value="InterPro"/>
</dbReference>
<dbReference type="EMBL" id="JAAMPC010000009">
    <property type="protein sequence ID" value="KAG2296448.1"/>
    <property type="molecule type" value="Genomic_DNA"/>
</dbReference>
<dbReference type="CDD" id="cd00387">
    <property type="entry name" value="Ribosomal_L7_L12"/>
    <property type="match status" value="1"/>
</dbReference>
<gene>
    <name evidence="5" type="ORF">Bca52824_043117</name>
</gene>
<dbReference type="OrthoDB" id="250175at2759"/>
<proteinExistence type="inferred from homology"/>
<dbReference type="PANTHER" id="PTHR45987:SF7">
    <property type="entry name" value="LARGE RIBOSOMAL SUBUNIT PROTEIN BL12CY"/>
    <property type="match status" value="1"/>
</dbReference>
<reference evidence="5 6" key="1">
    <citation type="submission" date="2020-02" db="EMBL/GenBank/DDBJ databases">
        <authorList>
            <person name="Ma Q."/>
            <person name="Huang Y."/>
            <person name="Song X."/>
            <person name="Pei D."/>
        </authorList>
    </citation>
    <scope>NUCLEOTIDE SEQUENCE [LARGE SCALE GENOMIC DNA]</scope>
    <source>
        <strain evidence="5">Sxm20200214</strain>
        <tissue evidence="5">Leaf</tissue>
    </source>
</reference>
<dbReference type="InterPro" id="IPR014719">
    <property type="entry name" value="Ribosomal_bL12_C/ClpS-like"/>
</dbReference>
<sequence length="76" mass="8336">MDLLLATAQTKFDVVINGVASSLRIPVVKAIRAMTCLPVMEAKEFIEDLPKTFKEGVTKDEAEEAKRQLEEAGATK</sequence>
<keyword evidence="2" id="KW-0689">Ribosomal protein</keyword>
<name>A0A8X7RZK7_BRACI</name>
<evidence type="ECO:0000313" key="5">
    <source>
        <dbReference type="EMBL" id="KAG2296448.1"/>
    </source>
</evidence>
<organism evidence="5 6">
    <name type="scientific">Brassica carinata</name>
    <name type="common">Ethiopian mustard</name>
    <name type="synonym">Abyssinian cabbage</name>
    <dbReference type="NCBI Taxonomy" id="52824"/>
    <lineage>
        <taxon>Eukaryota</taxon>
        <taxon>Viridiplantae</taxon>
        <taxon>Streptophyta</taxon>
        <taxon>Embryophyta</taxon>
        <taxon>Tracheophyta</taxon>
        <taxon>Spermatophyta</taxon>
        <taxon>Magnoliopsida</taxon>
        <taxon>eudicotyledons</taxon>
        <taxon>Gunneridae</taxon>
        <taxon>Pentapetalae</taxon>
        <taxon>rosids</taxon>
        <taxon>malvids</taxon>
        <taxon>Brassicales</taxon>
        <taxon>Brassicaceae</taxon>
        <taxon>Brassiceae</taxon>
        <taxon>Brassica</taxon>
    </lineage>
</organism>
<dbReference type="GO" id="GO:1990904">
    <property type="term" value="C:ribonucleoprotein complex"/>
    <property type="evidence" value="ECO:0007669"/>
    <property type="project" value="UniProtKB-KW"/>
</dbReference>
<dbReference type="Proteomes" id="UP000886595">
    <property type="component" value="Unassembled WGS sequence"/>
</dbReference>
<dbReference type="PANTHER" id="PTHR45987">
    <property type="entry name" value="39S RIBOSOMAL PROTEIN L12"/>
    <property type="match status" value="1"/>
</dbReference>
<dbReference type="InterPro" id="IPR013823">
    <property type="entry name" value="Ribosomal_bL12_C"/>
</dbReference>
<evidence type="ECO:0000256" key="2">
    <source>
        <dbReference type="ARBA" id="ARBA00022980"/>
    </source>
</evidence>
<accession>A0A8X7RZK7</accession>
<dbReference type="GO" id="GO:0009507">
    <property type="term" value="C:chloroplast"/>
    <property type="evidence" value="ECO:0007669"/>
    <property type="project" value="TreeGrafter"/>
</dbReference>
<dbReference type="Pfam" id="PF00542">
    <property type="entry name" value="Ribosomal_L12"/>
    <property type="match status" value="1"/>
</dbReference>
<dbReference type="GO" id="GO:0005840">
    <property type="term" value="C:ribosome"/>
    <property type="evidence" value="ECO:0007669"/>
    <property type="project" value="UniProtKB-KW"/>
</dbReference>
<keyword evidence="3" id="KW-0687">Ribonucleoprotein</keyword>
<dbReference type="Gene3D" id="3.30.1390.10">
    <property type="match status" value="1"/>
</dbReference>
<dbReference type="GO" id="GO:0003735">
    <property type="term" value="F:structural constituent of ribosome"/>
    <property type="evidence" value="ECO:0007669"/>
    <property type="project" value="InterPro"/>
</dbReference>
<dbReference type="SUPFAM" id="SSF54736">
    <property type="entry name" value="ClpS-like"/>
    <property type="match status" value="1"/>
</dbReference>
<evidence type="ECO:0000256" key="1">
    <source>
        <dbReference type="ARBA" id="ARBA00007197"/>
    </source>
</evidence>
<protein>
    <recommendedName>
        <fullName evidence="4">Large ribosomal subunit protein bL12 C-terminal domain-containing protein</fullName>
    </recommendedName>
</protein>
<comment type="similarity">
    <text evidence="1">Belongs to the bacterial ribosomal protein bL12 family.</text>
</comment>
<dbReference type="FunFam" id="3.30.1390.10:FF:000001">
    <property type="entry name" value="50S ribosomal protein L7/L12"/>
    <property type="match status" value="1"/>
</dbReference>
<evidence type="ECO:0000313" key="6">
    <source>
        <dbReference type="Proteomes" id="UP000886595"/>
    </source>
</evidence>
<dbReference type="GO" id="GO:0003729">
    <property type="term" value="F:mRNA binding"/>
    <property type="evidence" value="ECO:0007669"/>
    <property type="project" value="TreeGrafter"/>
</dbReference>
<evidence type="ECO:0000256" key="3">
    <source>
        <dbReference type="ARBA" id="ARBA00023274"/>
    </source>
</evidence>
<dbReference type="AlphaFoldDB" id="A0A8X7RZK7"/>
<keyword evidence="6" id="KW-1185">Reference proteome</keyword>
<evidence type="ECO:0000259" key="4">
    <source>
        <dbReference type="Pfam" id="PF00542"/>
    </source>
</evidence>
<comment type="caution">
    <text evidence="5">The sequence shown here is derived from an EMBL/GenBank/DDBJ whole genome shotgun (WGS) entry which is preliminary data.</text>
</comment>